<sequence length="167" mass="19586">MRKKRKYQQPQSIRKSKQCVSDTLLQKRCRKRTAHTPKCWIHLAKQDNLRIKPSQITNAGKGLFSWKKPIPSGRVISKYTGRRRTREQIDRKYGDKVAKYTICNKKGLCIDANHTTDAAARFANDSRNTRFPYNGRMGGNQMFRLKSSQHIPAHLEIFVDYGREYWL</sequence>
<proteinExistence type="predicted"/>
<comment type="caution">
    <text evidence="1">The sequence shown here is derived from an EMBL/GenBank/DDBJ whole genome shotgun (WGS) entry which is preliminary data.</text>
</comment>
<evidence type="ECO:0000313" key="1">
    <source>
        <dbReference type="EMBL" id="CAB3978339.1"/>
    </source>
</evidence>
<gene>
    <name evidence="1" type="ORF">PACLA_8A029868</name>
</gene>
<reference evidence="1" key="1">
    <citation type="submission" date="2020-04" db="EMBL/GenBank/DDBJ databases">
        <authorList>
            <person name="Alioto T."/>
            <person name="Alioto T."/>
            <person name="Gomez Garrido J."/>
        </authorList>
    </citation>
    <scope>NUCLEOTIDE SEQUENCE</scope>
    <source>
        <strain evidence="1">A484AB</strain>
    </source>
</reference>
<evidence type="ECO:0000313" key="2">
    <source>
        <dbReference type="Proteomes" id="UP001152795"/>
    </source>
</evidence>
<dbReference type="PROSITE" id="PS50280">
    <property type="entry name" value="SET"/>
    <property type="match status" value="1"/>
</dbReference>
<organism evidence="1 2">
    <name type="scientific">Paramuricea clavata</name>
    <name type="common">Red gorgonian</name>
    <name type="synonym">Violescent sea-whip</name>
    <dbReference type="NCBI Taxonomy" id="317549"/>
    <lineage>
        <taxon>Eukaryota</taxon>
        <taxon>Metazoa</taxon>
        <taxon>Cnidaria</taxon>
        <taxon>Anthozoa</taxon>
        <taxon>Octocorallia</taxon>
        <taxon>Malacalcyonacea</taxon>
        <taxon>Plexauridae</taxon>
        <taxon>Paramuricea</taxon>
    </lineage>
</organism>
<name>A0A7D9D842_PARCT</name>
<dbReference type="InterPro" id="IPR001214">
    <property type="entry name" value="SET_dom"/>
</dbReference>
<protein>
    <submittedName>
        <fullName evidence="1">SET domain-containing</fullName>
    </submittedName>
</protein>
<dbReference type="EMBL" id="CACRXK020000106">
    <property type="protein sequence ID" value="CAB3978339.1"/>
    <property type="molecule type" value="Genomic_DNA"/>
</dbReference>
<accession>A0A7D9D842</accession>
<dbReference type="Proteomes" id="UP001152795">
    <property type="component" value="Unassembled WGS sequence"/>
</dbReference>
<dbReference type="AlphaFoldDB" id="A0A7D9D842"/>
<dbReference type="Pfam" id="PF00856">
    <property type="entry name" value="SET"/>
    <property type="match status" value="1"/>
</dbReference>
<dbReference type="InterPro" id="IPR046341">
    <property type="entry name" value="SET_dom_sf"/>
</dbReference>
<keyword evidence="2" id="KW-1185">Reference proteome</keyword>
<dbReference type="Gene3D" id="2.170.270.10">
    <property type="entry name" value="SET domain"/>
    <property type="match status" value="1"/>
</dbReference>
<dbReference type="SUPFAM" id="SSF82199">
    <property type="entry name" value="SET domain"/>
    <property type="match status" value="1"/>
</dbReference>
<dbReference type="OrthoDB" id="5560686at2759"/>